<evidence type="ECO:0000259" key="8">
    <source>
        <dbReference type="PROSITE" id="PS50928"/>
    </source>
</evidence>
<keyword evidence="3" id="KW-1003">Cell membrane</keyword>
<protein>
    <submittedName>
        <fullName evidence="9">Sugar ABC transporter permease</fullName>
    </submittedName>
</protein>
<keyword evidence="5 7" id="KW-1133">Transmembrane helix</keyword>
<organism evidence="9 10">
    <name type="scientific">Flexivirga caeni</name>
    <dbReference type="NCBI Taxonomy" id="2294115"/>
    <lineage>
        <taxon>Bacteria</taxon>
        <taxon>Bacillati</taxon>
        <taxon>Actinomycetota</taxon>
        <taxon>Actinomycetes</taxon>
        <taxon>Micrococcales</taxon>
        <taxon>Dermacoccaceae</taxon>
        <taxon>Flexivirga</taxon>
    </lineage>
</organism>
<evidence type="ECO:0000313" key="10">
    <source>
        <dbReference type="Proteomes" id="UP000271678"/>
    </source>
</evidence>
<evidence type="ECO:0000313" key="9">
    <source>
        <dbReference type="EMBL" id="RNI20857.1"/>
    </source>
</evidence>
<evidence type="ECO:0000256" key="3">
    <source>
        <dbReference type="ARBA" id="ARBA00022475"/>
    </source>
</evidence>
<keyword evidence="2 7" id="KW-0813">Transport</keyword>
<evidence type="ECO:0000256" key="1">
    <source>
        <dbReference type="ARBA" id="ARBA00004651"/>
    </source>
</evidence>
<evidence type="ECO:0000256" key="6">
    <source>
        <dbReference type="ARBA" id="ARBA00023136"/>
    </source>
</evidence>
<reference evidence="9 10" key="1">
    <citation type="submission" date="2018-11" db="EMBL/GenBank/DDBJ databases">
        <title>Draft genome of Simplicispira Flexivirga sp. BO-16.</title>
        <authorList>
            <person name="Im W.T."/>
        </authorList>
    </citation>
    <scope>NUCLEOTIDE SEQUENCE [LARGE SCALE GENOMIC DNA]</scope>
    <source>
        <strain evidence="9 10">BO-16</strain>
    </source>
</reference>
<gene>
    <name evidence="9" type="ORF">EFY87_13205</name>
</gene>
<dbReference type="AlphaFoldDB" id="A0A3M9M6L7"/>
<dbReference type="OrthoDB" id="34224at2"/>
<sequence>MSSGPHVKRAGGRSTRRLTPYLLIAPAIVLELLIHIVPMLVGVWMSFVGLTQSYIANWSTAPWEGLSSYRLALDFSSPIGNSFLHSFEVTCLYTVLVVGISWTFGMSAALVLHRNFTGRGFFRTLFLVPYAMPIYAGIMTWSFMLQRDNGLVNHVLKSLGVTNGESFWLIGSNAFWSMVVVAIWRSWPFAFLMLLAGLQNIPDDVYDAAAVDGAGVWKQIRYITLPALRPVNLVMILMLFLWTFNDFNTPFVLFGAQPPKSADIISVHIYGASFVNWDFGFGSAMSVILLVFLLVVTGLYLLIFNRRSTRA</sequence>
<keyword evidence="6 7" id="KW-0472">Membrane</keyword>
<dbReference type="SUPFAM" id="SSF161098">
    <property type="entry name" value="MetI-like"/>
    <property type="match status" value="1"/>
</dbReference>
<accession>A0A3M9M6L7</accession>
<evidence type="ECO:0000256" key="5">
    <source>
        <dbReference type="ARBA" id="ARBA00022989"/>
    </source>
</evidence>
<dbReference type="Proteomes" id="UP000271678">
    <property type="component" value="Unassembled WGS sequence"/>
</dbReference>
<dbReference type="PROSITE" id="PS50928">
    <property type="entry name" value="ABC_TM1"/>
    <property type="match status" value="1"/>
</dbReference>
<evidence type="ECO:0000256" key="2">
    <source>
        <dbReference type="ARBA" id="ARBA00022448"/>
    </source>
</evidence>
<dbReference type="CDD" id="cd06261">
    <property type="entry name" value="TM_PBP2"/>
    <property type="match status" value="1"/>
</dbReference>
<dbReference type="InterPro" id="IPR051393">
    <property type="entry name" value="ABC_transporter_permease"/>
</dbReference>
<dbReference type="PANTHER" id="PTHR30193:SF37">
    <property type="entry name" value="INNER MEMBRANE ABC TRANSPORTER PERMEASE PROTEIN YCJO"/>
    <property type="match status" value="1"/>
</dbReference>
<dbReference type="GO" id="GO:0005886">
    <property type="term" value="C:plasma membrane"/>
    <property type="evidence" value="ECO:0007669"/>
    <property type="project" value="UniProtKB-SubCell"/>
</dbReference>
<feature type="domain" description="ABC transmembrane type-1" evidence="8">
    <location>
        <begin position="87"/>
        <end position="300"/>
    </location>
</feature>
<feature type="transmembrane region" description="Helical" evidence="7">
    <location>
        <begin position="21"/>
        <end position="47"/>
    </location>
</feature>
<feature type="transmembrane region" description="Helical" evidence="7">
    <location>
        <begin position="124"/>
        <end position="146"/>
    </location>
</feature>
<comment type="similarity">
    <text evidence="7">Belongs to the binding-protein-dependent transport system permease family.</text>
</comment>
<feature type="transmembrane region" description="Helical" evidence="7">
    <location>
        <begin position="227"/>
        <end position="244"/>
    </location>
</feature>
<dbReference type="Pfam" id="PF00528">
    <property type="entry name" value="BPD_transp_1"/>
    <property type="match status" value="1"/>
</dbReference>
<dbReference type="PANTHER" id="PTHR30193">
    <property type="entry name" value="ABC TRANSPORTER PERMEASE PROTEIN"/>
    <property type="match status" value="1"/>
</dbReference>
<feature type="transmembrane region" description="Helical" evidence="7">
    <location>
        <begin position="166"/>
        <end position="184"/>
    </location>
</feature>
<evidence type="ECO:0000256" key="7">
    <source>
        <dbReference type="RuleBase" id="RU363032"/>
    </source>
</evidence>
<feature type="transmembrane region" description="Helical" evidence="7">
    <location>
        <begin position="92"/>
        <end position="112"/>
    </location>
</feature>
<dbReference type="InterPro" id="IPR000515">
    <property type="entry name" value="MetI-like"/>
</dbReference>
<proteinExistence type="inferred from homology"/>
<evidence type="ECO:0000256" key="4">
    <source>
        <dbReference type="ARBA" id="ARBA00022692"/>
    </source>
</evidence>
<keyword evidence="4 7" id="KW-0812">Transmembrane</keyword>
<comment type="subcellular location">
    <subcellularLocation>
        <location evidence="1 7">Cell membrane</location>
        <topology evidence="1 7">Multi-pass membrane protein</topology>
    </subcellularLocation>
</comment>
<feature type="transmembrane region" description="Helical" evidence="7">
    <location>
        <begin position="279"/>
        <end position="303"/>
    </location>
</feature>
<dbReference type="GO" id="GO:0055085">
    <property type="term" value="P:transmembrane transport"/>
    <property type="evidence" value="ECO:0007669"/>
    <property type="project" value="InterPro"/>
</dbReference>
<comment type="caution">
    <text evidence="9">The sequence shown here is derived from an EMBL/GenBank/DDBJ whole genome shotgun (WGS) entry which is preliminary data.</text>
</comment>
<keyword evidence="10" id="KW-1185">Reference proteome</keyword>
<dbReference type="InterPro" id="IPR035906">
    <property type="entry name" value="MetI-like_sf"/>
</dbReference>
<dbReference type="RefSeq" id="WP_123271951.1">
    <property type="nucleotide sequence ID" value="NZ_RJJQ01000014.1"/>
</dbReference>
<dbReference type="Gene3D" id="1.10.3720.10">
    <property type="entry name" value="MetI-like"/>
    <property type="match status" value="1"/>
</dbReference>
<name>A0A3M9M6L7_9MICO</name>
<dbReference type="EMBL" id="RJJQ01000014">
    <property type="protein sequence ID" value="RNI20857.1"/>
    <property type="molecule type" value="Genomic_DNA"/>
</dbReference>